<gene>
    <name evidence="1" type="ORF">SAMN02745217_03534</name>
</gene>
<protein>
    <recommendedName>
        <fullName evidence="3">Hydrolase</fullName>
    </recommendedName>
</protein>
<evidence type="ECO:0000313" key="2">
    <source>
        <dbReference type="Proteomes" id="UP000184612"/>
    </source>
</evidence>
<dbReference type="Proteomes" id="UP000184612">
    <property type="component" value="Unassembled WGS sequence"/>
</dbReference>
<dbReference type="Gene3D" id="3.20.20.70">
    <property type="entry name" value="Aldolase class I"/>
    <property type="match status" value="1"/>
</dbReference>
<evidence type="ECO:0000313" key="1">
    <source>
        <dbReference type="EMBL" id="SHO52145.1"/>
    </source>
</evidence>
<dbReference type="InterPro" id="IPR013785">
    <property type="entry name" value="Aldolase_TIM"/>
</dbReference>
<dbReference type="EMBL" id="FRFD01000010">
    <property type="protein sequence ID" value="SHO52145.1"/>
    <property type="molecule type" value="Genomic_DNA"/>
</dbReference>
<dbReference type="STRING" id="1121345.SAMN02745217_03534"/>
<dbReference type="OrthoDB" id="1092608at2"/>
<keyword evidence="2" id="KW-1185">Reference proteome</keyword>
<accession>A0A1M7YHL3</accession>
<dbReference type="SUPFAM" id="SSF51412">
    <property type="entry name" value="Inosine monophosphate dehydrogenase (IMPDH)"/>
    <property type="match status" value="1"/>
</dbReference>
<reference evidence="1 2" key="1">
    <citation type="submission" date="2016-12" db="EMBL/GenBank/DDBJ databases">
        <authorList>
            <person name="Song W.-J."/>
            <person name="Kurnit D.M."/>
        </authorList>
    </citation>
    <scope>NUCLEOTIDE SEQUENCE [LARGE SCALE GENOMIC DNA]</scope>
    <source>
        <strain evidence="1 2">DSM 12503</strain>
    </source>
</reference>
<proteinExistence type="predicted"/>
<organism evidence="1 2">
    <name type="scientific">Anaerocolumna xylanovorans DSM 12503</name>
    <dbReference type="NCBI Taxonomy" id="1121345"/>
    <lineage>
        <taxon>Bacteria</taxon>
        <taxon>Bacillati</taxon>
        <taxon>Bacillota</taxon>
        <taxon>Clostridia</taxon>
        <taxon>Lachnospirales</taxon>
        <taxon>Lachnospiraceae</taxon>
        <taxon>Anaerocolumna</taxon>
    </lineage>
</organism>
<dbReference type="RefSeq" id="WP_073590174.1">
    <property type="nucleotide sequence ID" value="NZ_FRFD01000010.1"/>
</dbReference>
<sequence>MEDKFLPEIDGNLRKHMVRVPKVIDQASGIRIFGKLIKSLVFTTDVAIIRNCNANAVIAVYPFTPQPIITHAIINCSDVPVFCGVGGGTTKGPRVLNLAEDAEFQGAVGVVLNAPTPNETILYLKERIDIPIAITVVSERTDIAARINAGADILNVSGAGKTAEIVKQIREEFPNIPIMATGGPTEESILKTIEAGANAITYTPPTNGEIFKKLMNKYRDEDSII</sequence>
<name>A0A1M7YHL3_9FIRM</name>
<evidence type="ECO:0008006" key="3">
    <source>
        <dbReference type="Google" id="ProtNLM"/>
    </source>
</evidence>
<dbReference type="AlphaFoldDB" id="A0A1M7YHL3"/>